<name>S1NEZ6_9ENTE</name>
<gene>
    <name evidence="6" type="ORF">I568_00277</name>
</gene>
<dbReference type="InterPro" id="IPR000182">
    <property type="entry name" value="GNAT_dom"/>
</dbReference>
<dbReference type="AlphaFoldDB" id="S1NEZ6"/>
<dbReference type="Proteomes" id="UP000014113">
    <property type="component" value="Unassembled WGS sequence"/>
</dbReference>
<accession>S1NEZ6</accession>
<keyword evidence="7" id="KW-1185">Reference proteome</keyword>
<evidence type="ECO:0000256" key="3">
    <source>
        <dbReference type="ARBA" id="ARBA00022679"/>
    </source>
</evidence>
<sequence>MIIKIDYAKLPTKQVKLTAGYLANEEEASAIYLLAQASYPFGSPWTKQQFVDDVLSRQSIYLCLYEKTTLIAFLSFRLLIDQIEIDHVVVDEKWQNQKIAQQLCQQLVNLAQENQVEAIFLEVRQSNAKALAVYQKMGFEQMAIRKAYYHHPLEDAQIMRKMIRKVD</sequence>
<dbReference type="InterPro" id="IPR050680">
    <property type="entry name" value="YpeA/RimI_acetyltransf"/>
</dbReference>
<dbReference type="PANTHER" id="PTHR43420:SF44">
    <property type="entry name" value="ACETYLTRANSFERASE YPEA"/>
    <property type="match status" value="1"/>
</dbReference>
<dbReference type="EMBL" id="ASWJ01000002">
    <property type="protein sequence ID" value="EOW87612.1"/>
    <property type="molecule type" value="Genomic_DNA"/>
</dbReference>
<feature type="domain" description="N-acetyltransferase" evidence="5">
    <location>
        <begin position="18"/>
        <end position="164"/>
    </location>
</feature>
<dbReference type="GO" id="GO:0008080">
    <property type="term" value="F:N-acetyltransferase activity"/>
    <property type="evidence" value="ECO:0007669"/>
    <property type="project" value="InterPro"/>
</dbReference>
<dbReference type="Gene3D" id="3.40.630.30">
    <property type="match status" value="1"/>
</dbReference>
<dbReference type="STRING" id="1121865.OMW_00930"/>
<dbReference type="InterPro" id="IPR006464">
    <property type="entry name" value="AcTrfase_RimI/Ard1"/>
</dbReference>
<evidence type="ECO:0000256" key="1">
    <source>
        <dbReference type="ARBA" id="ARBA00005395"/>
    </source>
</evidence>
<keyword evidence="2" id="KW-0963">Cytoplasm</keyword>
<dbReference type="NCBIfam" id="TIGR01575">
    <property type="entry name" value="rimI"/>
    <property type="match status" value="1"/>
</dbReference>
<keyword evidence="3 6" id="KW-0808">Transferase</keyword>
<dbReference type="Pfam" id="PF00583">
    <property type="entry name" value="Acetyltransf_1"/>
    <property type="match status" value="1"/>
</dbReference>
<reference evidence="6 7" key="1">
    <citation type="submission" date="2013-03" db="EMBL/GenBank/DDBJ databases">
        <title>The Genome Sequence of Enterococcus columbae ATCC_51263 (PacBio/Illumina hybrid assembly).</title>
        <authorList>
            <consortium name="The Broad Institute Genomics Platform"/>
            <consortium name="The Broad Institute Genome Sequencing Center for Infectious Disease"/>
            <person name="Earl A."/>
            <person name="Russ C."/>
            <person name="Gilmore M."/>
            <person name="Surin D."/>
            <person name="Walker B."/>
            <person name="Young S."/>
            <person name="Zeng Q."/>
            <person name="Gargeya S."/>
            <person name="Fitzgerald M."/>
            <person name="Haas B."/>
            <person name="Abouelleil A."/>
            <person name="Allen A.W."/>
            <person name="Alvarado L."/>
            <person name="Arachchi H.M."/>
            <person name="Berlin A.M."/>
            <person name="Chapman S.B."/>
            <person name="Gainer-Dewar J."/>
            <person name="Goldberg J."/>
            <person name="Griggs A."/>
            <person name="Gujja S."/>
            <person name="Hansen M."/>
            <person name="Howarth C."/>
            <person name="Imamovic A."/>
            <person name="Ireland A."/>
            <person name="Larimer J."/>
            <person name="McCowan C."/>
            <person name="Murphy C."/>
            <person name="Pearson M."/>
            <person name="Poon T.W."/>
            <person name="Priest M."/>
            <person name="Roberts A."/>
            <person name="Saif S."/>
            <person name="Shea T."/>
            <person name="Sisk P."/>
            <person name="Sykes S."/>
            <person name="Wortman J."/>
            <person name="Nusbaum C."/>
            <person name="Birren B."/>
        </authorList>
    </citation>
    <scope>NUCLEOTIDE SEQUENCE [LARGE SCALE GENOMIC DNA]</scope>
    <source>
        <strain evidence="6 7">ATCC 51263</strain>
    </source>
</reference>
<dbReference type="PANTHER" id="PTHR43420">
    <property type="entry name" value="ACETYLTRANSFERASE"/>
    <property type="match status" value="1"/>
</dbReference>
<proteinExistence type="inferred from homology"/>
<evidence type="ECO:0000259" key="5">
    <source>
        <dbReference type="PROSITE" id="PS51186"/>
    </source>
</evidence>
<dbReference type="RefSeq" id="WP_016183091.1">
    <property type="nucleotide sequence ID" value="NZ_JXKI01000023.1"/>
</dbReference>
<organism evidence="6 7">
    <name type="scientific">Enterococcus columbae DSM 7374 = ATCC 51263</name>
    <dbReference type="NCBI Taxonomy" id="1121865"/>
    <lineage>
        <taxon>Bacteria</taxon>
        <taxon>Bacillati</taxon>
        <taxon>Bacillota</taxon>
        <taxon>Bacilli</taxon>
        <taxon>Lactobacillales</taxon>
        <taxon>Enterococcaceae</taxon>
        <taxon>Enterococcus</taxon>
    </lineage>
</organism>
<dbReference type="InterPro" id="IPR016181">
    <property type="entry name" value="Acyl_CoA_acyltransferase"/>
</dbReference>
<dbReference type="OrthoDB" id="9794566at2"/>
<keyword evidence="4" id="KW-0012">Acyltransferase</keyword>
<dbReference type="PROSITE" id="PS51186">
    <property type="entry name" value="GNAT"/>
    <property type="match status" value="1"/>
</dbReference>
<dbReference type="CDD" id="cd04301">
    <property type="entry name" value="NAT_SF"/>
    <property type="match status" value="1"/>
</dbReference>
<comment type="caution">
    <text evidence="6">The sequence shown here is derived from an EMBL/GenBank/DDBJ whole genome shotgun (WGS) entry which is preliminary data.</text>
</comment>
<evidence type="ECO:0000313" key="7">
    <source>
        <dbReference type="Proteomes" id="UP000014113"/>
    </source>
</evidence>
<evidence type="ECO:0000256" key="2">
    <source>
        <dbReference type="ARBA" id="ARBA00022490"/>
    </source>
</evidence>
<dbReference type="PATRIC" id="fig|1121865.3.peg.917"/>
<evidence type="ECO:0000313" key="6">
    <source>
        <dbReference type="EMBL" id="EOW87612.1"/>
    </source>
</evidence>
<comment type="similarity">
    <text evidence="1">Belongs to the acetyltransferase family. RimI subfamily.</text>
</comment>
<evidence type="ECO:0000256" key="4">
    <source>
        <dbReference type="ARBA" id="ARBA00023315"/>
    </source>
</evidence>
<protein>
    <submittedName>
        <fullName evidence="6">Ribosomal-protein-alanine acetyltransferase</fullName>
    </submittedName>
</protein>
<dbReference type="eggNOG" id="COG0456">
    <property type="taxonomic scope" value="Bacteria"/>
</dbReference>
<dbReference type="SUPFAM" id="SSF55729">
    <property type="entry name" value="Acyl-CoA N-acyltransferases (Nat)"/>
    <property type="match status" value="1"/>
</dbReference>